<organism evidence="1 2">
    <name type="scientific">Roseateles violae</name>
    <dbReference type="NCBI Taxonomy" id="3058042"/>
    <lineage>
        <taxon>Bacteria</taxon>
        <taxon>Pseudomonadati</taxon>
        <taxon>Pseudomonadota</taxon>
        <taxon>Betaproteobacteria</taxon>
        <taxon>Burkholderiales</taxon>
        <taxon>Sphaerotilaceae</taxon>
        <taxon>Roseateles</taxon>
    </lineage>
</organism>
<sequence>MLAAATLPCSSPADQCLSPALQAYLRDCVRQRLQSEGLPPTPWFRIHLYLRLGDMASAQALDRDLRQQAQGGGSLLGLIALFGQLAPDLDIQSALARQLRLMHGCDRQLQLPTPPAEHRLSQVCIGPRRYAVLTLHGQSSRLHCVMPCPMLVFAPLE</sequence>
<reference evidence="1 2" key="1">
    <citation type="submission" date="2023-06" db="EMBL/GenBank/DDBJ databases">
        <title>Pelomonas sp. PFR6 16S ribosomal RNA gene Genome sequencing and assembly.</title>
        <authorList>
            <person name="Woo H."/>
        </authorList>
    </citation>
    <scope>NUCLEOTIDE SEQUENCE [LARGE SCALE GENOMIC DNA]</scope>
    <source>
        <strain evidence="1 2">PFR6</strain>
    </source>
</reference>
<proteinExistence type="predicted"/>
<evidence type="ECO:0000313" key="2">
    <source>
        <dbReference type="Proteomes" id="UP001228044"/>
    </source>
</evidence>
<protein>
    <submittedName>
        <fullName evidence="1">Uncharacterized protein</fullName>
    </submittedName>
</protein>
<comment type="caution">
    <text evidence="1">The sequence shown here is derived from an EMBL/GenBank/DDBJ whole genome shotgun (WGS) entry which is preliminary data.</text>
</comment>
<keyword evidence="2" id="KW-1185">Reference proteome</keyword>
<dbReference type="RefSeq" id="WP_290360912.1">
    <property type="nucleotide sequence ID" value="NZ_JAUHHC010000005.1"/>
</dbReference>
<name>A0ABT8DWE8_9BURK</name>
<dbReference type="Proteomes" id="UP001228044">
    <property type="component" value="Unassembled WGS sequence"/>
</dbReference>
<gene>
    <name evidence="1" type="ORF">QWJ38_20180</name>
</gene>
<evidence type="ECO:0000313" key="1">
    <source>
        <dbReference type="EMBL" id="MDN3922616.1"/>
    </source>
</evidence>
<accession>A0ABT8DWE8</accession>
<dbReference type="EMBL" id="JAUHHC010000005">
    <property type="protein sequence ID" value="MDN3922616.1"/>
    <property type="molecule type" value="Genomic_DNA"/>
</dbReference>